<evidence type="ECO:0000313" key="2">
    <source>
        <dbReference type="Proteomes" id="UP000267448"/>
    </source>
</evidence>
<comment type="caution">
    <text evidence="1">The sequence shown here is derived from an EMBL/GenBank/DDBJ whole genome shotgun (WGS) entry which is preliminary data.</text>
</comment>
<dbReference type="Proteomes" id="UP000267448">
    <property type="component" value="Unassembled WGS sequence"/>
</dbReference>
<organism evidence="1 2">
    <name type="scientific">Shewanella canadensis</name>
    <dbReference type="NCBI Taxonomy" id="271096"/>
    <lineage>
        <taxon>Bacteria</taxon>
        <taxon>Pseudomonadati</taxon>
        <taxon>Pseudomonadota</taxon>
        <taxon>Gammaproteobacteria</taxon>
        <taxon>Alteromonadales</taxon>
        <taxon>Shewanellaceae</taxon>
        <taxon>Shewanella</taxon>
    </lineage>
</organism>
<dbReference type="EMBL" id="RXNU01000009">
    <property type="protein sequence ID" value="RTR37879.1"/>
    <property type="molecule type" value="Genomic_DNA"/>
</dbReference>
<evidence type="ECO:0000313" key="1">
    <source>
        <dbReference type="EMBL" id="RTR37879.1"/>
    </source>
</evidence>
<dbReference type="RefSeq" id="WP_126521316.1">
    <property type="nucleotide sequence ID" value="NZ_RXNU01000009.1"/>
</dbReference>
<name>A0A431WRM7_9GAMM</name>
<dbReference type="AlphaFoldDB" id="A0A431WRM7"/>
<gene>
    <name evidence="1" type="ORF">EKG38_16475</name>
</gene>
<keyword evidence="2" id="KW-1185">Reference proteome</keyword>
<sequence length="70" mass="7716">MKVVNCLHQLLAICASLTGINRITAISTLLLLSPRLIIVSVPAQAAAAEKIFIQFKWPHQFQFSKKSLSP</sequence>
<proteinExistence type="predicted"/>
<reference evidence="1 2" key="1">
    <citation type="submission" date="2018-12" db="EMBL/GenBank/DDBJ databases">
        <authorList>
            <person name="Yu L."/>
        </authorList>
    </citation>
    <scope>NUCLEOTIDE SEQUENCE [LARGE SCALE GENOMIC DNA]</scope>
    <source>
        <strain evidence="1 2">HAW-EB2</strain>
    </source>
</reference>
<accession>A0A431WRM7</accession>
<protein>
    <submittedName>
        <fullName evidence="1">Uncharacterized protein</fullName>
    </submittedName>
</protein>